<feature type="chain" id="PRO_5010574367" description="Lipid/polyisoprenoid-binding YceI-like domain-containing protein" evidence="1">
    <location>
        <begin position="23"/>
        <end position="188"/>
    </location>
</feature>
<evidence type="ECO:0000256" key="1">
    <source>
        <dbReference type="SAM" id="SignalP"/>
    </source>
</evidence>
<gene>
    <name evidence="3" type="ORF">BTA35_0212150</name>
</gene>
<dbReference type="Gene3D" id="2.40.128.110">
    <property type="entry name" value="Lipid/polyisoprenoid-binding, YceI-like"/>
    <property type="match status" value="1"/>
</dbReference>
<dbReference type="RefSeq" id="WP_078320086.1">
    <property type="nucleotide sequence ID" value="NZ_FXTS01000006.1"/>
</dbReference>
<reference evidence="3" key="1">
    <citation type="submission" date="2017-02" db="EMBL/GenBank/DDBJ databases">
        <title>Draft Genome Sequence of the Salt Water Bacterium Oceanospirillum linum ATCC 11336.</title>
        <authorList>
            <person name="Trachtenberg A.M."/>
            <person name="Carney J.G."/>
            <person name="Linnane J.D."/>
            <person name="Rheaume B.A."/>
            <person name="Pitts N.L."/>
            <person name="Mykles D.L."/>
            <person name="Maclea K.S."/>
        </authorList>
    </citation>
    <scope>NUCLEOTIDE SEQUENCE [LARGE SCALE GENOMIC DNA]</scope>
    <source>
        <strain evidence="3">ATCC 11336</strain>
    </source>
</reference>
<name>A0A1T1HA83_OCELI</name>
<keyword evidence="1" id="KW-0732">Signal</keyword>
<dbReference type="EMBL" id="MTSD02000005">
    <property type="protein sequence ID" value="OOV86637.1"/>
    <property type="molecule type" value="Genomic_DNA"/>
</dbReference>
<proteinExistence type="predicted"/>
<dbReference type="InterPro" id="IPR007372">
    <property type="entry name" value="Lipid/polyisoprenoid-bd_YceI"/>
</dbReference>
<dbReference type="Pfam" id="PF04264">
    <property type="entry name" value="YceI"/>
    <property type="match status" value="1"/>
</dbReference>
<feature type="signal peptide" evidence="1">
    <location>
        <begin position="1"/>
        <end position="22"/>
    </location>
</feature>
<evidence type="ECO:0000313" key="4">
    <source>
        <dbReference type="Proteomes" id="UP000190064"/>
    </source>
</evidence>
<dbReference type="SMART" id="SM00867">
    <property type="entry name" value="YceI"/>
    <property type="match status" value="1"/>
</dbReference>
<feature type="domain" description="Lipid/polyisoprenoid-binding YceI-like" evidence="2">
    <location>
        <begin position="24"/>
        <end position="186"/>
    </location>
</feature>
<evidence type="ECO:0000313" key="3">
    <source>
        <dbReference type="EMBL" id="OOV86637.1"/>
    </source>
</evidence>
<accession>A0A1T1HA83</accession>
<dbReference type="SUPFAM" id="SSF101874">
    <property type="entry name" value="YceI-like"/>
    <property type="match status" value="1"/>
</dbReference>
<dbReference type="InterPro" id="IPR036761">
    <property type="entry name" value="TTHA0802/YceI-like_sf"/>
</dbReference>
<dbReference type="AlphaFoldDB" id="A0A1T1HA83"/>
<keyword evidence="4" id="KW-1185">Reference proteome</keyword>
<organism evidence="3 4">
    <name type="scientific">Oceanospirillum linum</name>
    <dbReference type="NCBI Taxonomy" id="966"/>
    <lineage>
        <taxon>Bacteria</taxon>
        <taxon>Pseudomonadati</taxon>
        <taxon>Pseudomonadota</taxon>
        <taxon>Gammaproteobacteria</taxon>
        <taxon>Oceanospirillales</taxon>
        <taxon>Oceanospirillaceae</taxon>
        <taxon>Oceanospirillum</taxon>
    </lineage>
</organism>
<evidence type="ECO:0000259" key="2">
    <source>
        <dbReference type="SMART" id="SM00867"/>
    </source>
</evidence>
<dbReference type="STRING" id="966.BTA35_0212150"/>
<dbReference type="Proteomes" id="UP000190064">
    <property type="component" value="Unassembled WGS sequence"/>
</dbReference>
<dbReference type="PANTHER" id="PTHR34406:SF1">
    <property type="entry name" value="PROTEIN YCEI"/>
    <property type="match status" value="1"/>
</dbReference>
<comment type="caution">
    <text evidence="3">The sequence shown here is derived from an EMBL/GenBank/DDBJ whole genome shotgun (WGS) entry which is preliminary data.</text>
</comment>
<protein>
    <recommendedName>
        <fullName evidence="2">Lipid/polyisoprenoid-binding YceI-like domain-containing protein</fullName>
    </recommendedName>
</protein>
<sequence>MIKSLIKPVLLSAALISGSAFAADYKVDPAHTAILFKINHLGFSETVVRFNSMEGEYSYDEKTPSASSITVTIDADSLDSNHEARDKHIKSPDFLDTKQYPEITFTSTGYQGNATQGVLTGELSLHGITKTVDLNIVKIGEGKDPWGNYRSGFNGTTTIKRSEFGVDQMMGGIGDEIKVELFIEGIRK</sequence>
<dbReference type="PANTHER" id="PTHR34406">
    <property type="entry name" value="PROTEIN YCEI"/>
    <property type="match status" value="1"/>
</dbReference>